<dbReference type="GO" id="GO:0016757">
    <property type="term" value="F:glycosyltransferase activity"/>
    <property type="evidence" value="ECO:0007669"/>
    <property type="project" value="TreeGrafter"/>
</dbReference>
<dbReference type="SUPFAM" id="SSF53756">
    <property type="entry name" value="UDP-Glycosyltransferase/glycogen phosphorylase"/>
    <property type="match status" value="1"/>
</dbReference>
<gene>
    <name evidence="1" type="ORF">C8J26_1439</name>
</gene>
<dbReference type="PANTHER" id="PTHR21015:SF22">
    <property type="entry name" value="GLYCOSYLTRANSFERASE"/>
    <property type="match status" value="1"/>
</dbReference>
<protein>
    <submittedName>
        <fullName evidence="1">Putative glycosyltransferase</fullName>
    </submittedName>
</protein>
<keyword evidence="1" id="KW-0808">Transferase</keyword>
<dbReference type="EMBL" id="QAOG01000002">
    <property type="protein sequence ID" value="PTQ61116.1"/>
    <property type="molecule type" value="Genomic_DNA"/>
</dbReference>
<evidence type="ECO:0000313" key="1">
    <source>
        <dbReference type="EMBL" id="PTQ61116.1"/>
    </source>
</evidence>
<organism evidence="1 2">
    <name type="scientific">Sphingomonas aurantiaca</name>
    <dbReference type="NCBI Taxonomy" id="185949"/>
    <lineage>
        <taxon>Bacteria</taxon>
        <taxon>Pseudomonadati</taxon>
        <taxon>Pseudomonadota</taxon>
        <taxon>Alphaproteobacteria</taxon>
        <taxon>Sphingomonadales</taxon>
        <taxon>Sphingomonadaceae</taxon>
        <taxon>Sphingomonas</taxon>
    </lineage>
</organism>
<comment type="caution">
    <text evidence="1">The sequence shown here is derived from an EMBL/GenBank/DDBJ whole genome shotgun (WGS) entry which is preliminary data.</text>
</comment>
<name>A0A2T5GP71_9SPHN</name>
<dbReference type="RefSeq" id="WP_107957298.1">
    <property type="nucleotide sequence ID" value="NZ_QAOG01000002.1"/>
</dbReference>
<proteinExistence type="predicted"/>
<dbReference type="AlphaFoldDB" id="A0A2T5GP71"/>
<reference evidence="1 2" key="1">
    <citation type="submission" date="2018-04" db="EMBL/GenBank/DDBJ databases">
        <title>Genomic Encyclopedia of Type Strains, Phase III (KMG-III): the genomes of soil and plant-associated and newly described type strains.</title>
        <authorList>
            <person name="Whitman W."/>
        </authorList>
    </citation>
    <scope>NUCLEOTIDE SEQUENCE [LARGE SCALE GENOMIC DNA]</scope>
    <source>
        <strain evidence="1 2">MA101b</strain>
    </source>
</reference>
<accession>A0A2T5GP71</accession>
<dbReference type="Proteomes" id="UP000244189">
    <property type="component" value="Unassembled WGS sequence"/>
</dbReference>
<dbReference type="Gene3D" id="3.40.50.2000">
    <property type="entry name" value="Glycogen Phosphorylase B"/>
    <property type="match status" value="1"/>
</dbReference>
<sequence length="344" mass="36206">MTRRPIGYYVHHHGAGHAARASAIADHAEGRITLIGTNIAGRTGVHPYLDLPDDRLAPGFDGRDGTTERPAALHYAPLDHEGIRHRVAAITHWIAENRPALMIVDVSCEIAMLARLASVATVCVRLGGRRDDVPHLEAFRAATALIAPFAEALDDPATPDWVRRKTFYAPGLVQRSNAAGVDPASVLVVGGRGGAAIDGAAWARAARATPDRTWRIIGDSTPLPDAPPNLEVLGWVDDAAARIACAGIVVGSAGDGVVGAVLAARRPFVCLPEDRPFDEQRSKARQLAATGAALVCEDARTADWPSLLALVERRDSAAQAALDDPDGAARLAAHVLALADGERG</sequence>
<evidence type="ECO:0000313" key="2">
    <source>
        <dbReference type="Proteomes" id="UP000244189"/>
    </source>
</evidence>
<keyword evidence="2" id="KW-1185">Reference proteome</keyword>
<dbReference type="PANTHER" id="PTHR21015">
    <property type="entry name" value="UDP-N-ACETYLGLUCOSAMINE--N-ACETYLMURAMYL-(PENTAPEPTIDE) PYROPHOSPHORYL-UNDECAPRENOL N-ACETYLGLUCOSAMINE TRANSFERASE 1"/>
    <property type="match status" value="1"/>
</dbReference>